<evidence type="ECO:0000313" key="4">
    <source>
        <dbReference type="Proteomes" id="UP000829758"/>
    </source>
</evidence>
<keyword evidence="4" id="KW-1185">Reference proteome</keyword>
<proteinExistence type="predicted"/>
<dbReference type="EMBL" id="JAJFZT010000013">
    <property type="protein sequence ID" value="MCC3274234.1"/>
    <property type="molecule type" value="Genomic_DNA"/>
</dbReference>
<name>A0A9X1MCA4_9MICC</name>
<dbReference type="Gene3D" id="3.40.50.1820">
    <property type="entry name" value="alpha/beta hydrolase"/>
    <property type="match status" value="1"/>
</dbReference>
<dbReference type="GO" id="GO:0016787">
    <property type="term" value="F:hydrolase activity"/>
    <property type="evidence" value="ECO:0007669"/>
    <property type="project" value="UniProtKB-KW"/>
</dbReference>
<keyword evidence="2" id="KW-0378">Hydrolase</keyword>
<dbReference type="Proteomes" id="UP001155145">
    <property type="component" value="Unassembled WGS sequence"/>
</dbReference>
<dbReference type="RefSeq" id="WP_227929728.1">
    <property type="nucleotide sequence ID" value="NZ_CP094984.1"/>
</dbReference>
<dbReference type="AlphaFoldDB" id="A0A9X1MCA4"/>
<organism evidence="2 5">
    <name type="scientific">Arthrobacter zhangbolii</name>
    <dbReference type="NCBI Taxonomy" id="2886936"/>
    <lineage>
        <taxon>Bacteria</taxon>
        <taxon>Bacillati</taxon>
        <taxon>Actinomycetota</taxon>
        <taxon>Actinomycetes</taxon>
        <taxon>Micrococcales</taxon>
        <taxon>Micrococcaceae</taxon>
        <taxon>Arthrobacter</taxon>
    </lineage>
</organism>
<reference evidence="2" key="1">
    <citation type="submission" date="2021-10" db="EMBL/GenBank/DDBJ databases">
        <title>Novel species in genus Arthrobacter.</title>
        <authorList>
            <person name="Liu Y."/>
        </authorList>
    </citation>
    <scope>NUCLEOTIDE SEQUENCE</scope>
    <source>
        <strain evidence="4">zg-Y462</strain>
        <strain evidence="2">Zg-Y462</strain>
    </source>
</reference>
<protein>
    <submittedName>
        <fullName evidence="2">Alpha/beta fold hydrolase</fullName>
    </submittedName>
</protein>
<dbReference type="Proteomes" id="UP000829758">
    <property type="component" value="Chromosome"/>
</dbReference>
<dbReference type="InterPro" id="IPR029058">
    <property type="entry name" value="AB_hydrolase_fold"/>
</dbReference>
<sequence>MNSDSTSAAPFGADLPVPEPAREAAETLRKAAELHRVSRRRFLAGSLAGLLLSADLGITHRIQRYREELEILRVADEDAERSFPRAMWFLFPGYKTSWEEAHWILGSLRPALTTRGQLAGIGYSNLGLKPGDILEAVHAYIRKHRLERIYFYGHSFGGMLAVQVAAGLRERGIAVELIILDSSPAGKNDVRDRAMFEGTVFLYDAGYRIPMGMRGGYELGERVMHKNERSWRTIGEQTLAQLSPLAPSTTLIQSQASYIYHFTAPRFGGSLGDTKVAFIGNPEDKTVNYYSTRSAWKAALGANLVSDSTVTEGASPAHASPQWSPGVYQDALAEVFRIVDPPEPTDGPEPLE</sequence>
<dbReference type="InterPro" id="IPR001031">
    <property type="entry name" value="Thioesterase"/>
</dbReference>
<evidence type="ECO:0000313" key="3">
    <source>
        <dbReference type="EMBL" id="UON92243.1"/>
    </source>
</evidence>
<dbReference type="EMBL" id="CP094984">
    <property type="protein sequence ID" value="UON92243.1"/>
    <property type="molecule type" value="Genomic_DNA"/>
</dbReference>
<feature type="domain" description="Thioesterase" evidence="1">
    <location>
        <begin position="149"/>
        <end position="186"/>
    </location>
</feature>
<evidence type="ECO:0000259" key="1">
    <source>
        <dbReference type="Pfam" id="PF00975"/>
    </source>
</evidence>
<accession>A0A9X1MCA4</accession>
<dbReference type="SUPFAM" id="SSF53474">
    <property type="entry name" value="alpha/beta-Hydrolases"/>
    <property type="match status" value="1"/>
</dbReference>
<evidence type="ECO:0000313" key="2">
    <source>
        <dbReference type="EMBL" id="MCC3274234.1"/>
    </source>
</evidence>
<dbReference type="Pfam" id="PF00975">
    <property type="entry name" value="Thioesterase"/>
    <property type="match status" value="1"/>
</dbReference>
<evidence type="ECO:0000313" key="5">
    <source>
        <dbReference type="Proteomes" id="UP001155145"/>
    </source>
</evidence>
<gene>
    <name evidence="2" type="ORF">LJ755_16035</name>
    <name evidence="3" type="ORF">MUK71_00855</name>
</gene>